<evidence type="ECO:0000259" key="2">
    <source>
        <dbReference type="SMART" id="SM00198"/>
    </source>
</evidence>
<name>A0A6G1LH99_9PEZI</name>
<dbReference type="AlphaFoldDB" id="A0A6G1LH99"/>
<dbReference type="OrthoDB" id="337038at2759"/>
<sequence>MRSAVVAAAFAAGAIAVPSPHKAHRHAHNKREIVTDVDIAYVTNVVTVWADASTEAPYTYSTPASSSVSDNDQWAGHGGGENSYWTSSWTSAETSAYTSTYTSEAQSTQAPSSSTYVAPSSYETPSSAASTTPAASSYQAPSSTSAAAGAESSPTTYDGYVTYHHNLHRTNHTVDALAWNQTLADIAGDIANTCVYQHNLTAGGGGYGQNIAAGVAADNVSAIITDLFYNGEVGWYADLYGQDQPDMTHFELWGHFSQLVWKETRTVGCATVDCSSKGLADVGSDVSPVFTVCNYYPPGNYQNDYGDNVIAPPNPNTTATWDTWWESVPVN</sequence>
<organism evidence="3 4">
    <name type="scientific">Teratosphaeria nubilosa</name>
    <dbReference type="NCBI Taxonomy" id="161662"/>
    <lineage>
        <taxon>Eukaryota</taxon>
        <taxon>Fungi</taxon>
        <taxon>Dikarya</taxon>
        <taxon>Ascomycota</taxon>
        <taxon>Pezizomycotina</taxon>
        <taxon>Dothideomycetes</taxon>
        <taxon>Dothideomycetidae</taxon>
        <taxon>Mycosphaerellales</taxon>
        <taxon>Teratosphaeriaceae</taxon>
        <taxon>Teratosphaeria</taxon>
    </lineage>
</organism>
<dbReference type="SUPFAM" id="SSF55797">
    <property type="entry name" value="PR-1-like"/>
    <property type="match status" value="1"/>
</dbReference>
<proteinExistence type="predicted"/>
<accession>A0A6G1LH99</accession>
<keyword evidence="4" id="KW-1185">Reference proteome</keyword>
<gene>
    <name evidence="3" type="ORF">EJ03DRAFT_348651</name>
</gene>
<dbReference type="SMART" id="SM00198">
    <property type="entry name" value="SCP"/>
    <property type="match status" value="1"/>
</dbReference>
<feature type="domain" description="SCP" evidence="2">
    <location>
        <begin position="155"/>
        <end position="303"/>
    </location>
</feature>
<dbReference type="InterPro" id="IPR001283">
    <property type="entry name" value="CRISP-related"/>
</dbReference>
<evidence type="ECO:0000256" key="1">
    <source>
        <dbReference type="SAM" id="MobiDB-lite"/>
    </source>
</evidence>
<dbReference type="PRINTS" id="PR00837">
    <property type="entry name" value="V5TPXLIKE"/>
</dbReference>
<evidence type="ECO:0000313" key="3">
    <source>
        <dbReference type="EMBL" id="KAF2772267.1"/>
    </source>
</evidence>
<reference evidence="3" key="1">
    <citation type="journal article" date="2020" name="Stud. Mycol.">
        <title>101 Dothideomycetes genomes: a test case for predicting lifestyles and emergence of pathogens.</title>
        <authorList>
            <person name="Haridas S."/>
            <person name="Albert R."/>
            <person name="Binder M."/>
            <person name="Bloem J."/>
            <person name="Labutti K."/>
            <person name="Salamov A."/>
            <person name="Andreopoulos B."/>
            <person name="Baker S."/>
            <person name="Barry K."/>
            <person name="Bills G."/>
            <person name="Bluhm B."/>
            <person name="Cannon C."/>
            <person name="Castanera R."/>
            <person name="Culley D."/>
            <person name="Daum C."/>
            <person name="Ezra D."/>
            <person name="Gonzalez J."/>
            <person name="Henrissat B."/>
            <person name="Kuo A."/>
            <person name="Liang C."/>
            <person name="Lipzen A."/>
            <person name="Lutzoni F."/>
            <person name="Magnuson J."/>
            <person name="Mondo S."/>
            <person name="Nolan M."/>
            <person name="Ohm R."/>
            <person name="Pangilinan J."/>
            <person name="Park H.-J."/>
            <person name="Ramirez L."/>
            <person name="Alfaro M."/>
            <person name="Sun H."/>
            <person name="Tritt A."/>
            <person name="Yoshinaga Y."/>
            <person name="Zwiers L.-H."/>
            <person name="Turgeon B."/>
            <person name="Goodwin S."/>
            <person name="Spatafora J."/>
            <person name="Crous P."/>
            <person name="Grigoriev I."/>
        </authorList>
    </citation>
    <scope>NUCLEOTIDE SEQUENCE</scope>
    <source>
        <strain evidence="3">CBS 116005</strain>
    </source>
</reference>
<evidence type="ECO:0000313" key="4">
    <source>
        <dbReference type="Proteomes" id="UP000799436"/>
    </source>
</evidence>
<feature type="region of interest" description="Disordered" evidence="1">
    <location>
        <begin position="103"/>
        <end position="151"/>
    </location>
</feature>
<dbReference type="FunFam" id="3.40.33.10:FF:000018">
    <property type="entry name" value="SCP-like extracellular protein, putative"/>
    <property type="match status" value="1"/>
</dbReference>
<dbReference type="Pfam" id="PF00188">
    <property type="entry name" value="CAP"/>
    <property type="match status" value="1"/>
</dbReference>
<protein>
    <submittedName>
        <fullName evidence="3">PR-1-like protein</fullName>
    </submittedName>
</protein>
<dbReference type="PANTHER" id="PTHR10334">
    <property type="entry name" value="CYSTEINE-RICH SECRETORY PROTEIN-RELATED"/>
    <property type="match status" value="1"/>
</dbReference>
<dbReference type="GO" id="GO:0005576">
    <property type="term" value="C:extracellular region"/>
    <property type="evidence" value="ECO:0007669"/>
    <property type="project" value="InterPro"/>
</dbReference>
<dbReference type="InterPro" id="IPR018244">
    <property type="entry name" value="Allrgn_V5/Tpx1_CS"/>
</dbReference>
<dbReference type="Gene3D" id="3.40.33.10">
    <property type="entry name" value="CAP"/>
    <property type="match status" value="1"/>
</dbReference>
<feature type="compositionally biased region" description="Low complexity" evidence="1">
    <location>
        <begin position="118"/>
        <end position="151"/>
    </location>
</feature>
<dbReference type="EMBL" id="ML995815">
    <property type="protein sequence ID" value="KAF2772267.1"/>
    <property type="molecule type" value="Genomic_DNA"/>
</dbReference>
<dbReference type="PROSITE" id="PS01009">
    <property type="entry name" value="CRISP_1"/>
    <property type="match status" value="1"/>
</dbReference>
<dbReference type="InterPro" id="IPR035940">
    <property type="entry name" value="CAP_sf"/>
</dbReference>
<dbReference type="Proteomes" id="UP000799436">
    <property type="component" value="Unassembled WGS sequence"/>
</dbReference>
<dbReference type="InterPro" id="IPR014044">
    <property type="entry name" value="CAP_dom"/>
</dbReference>